<feature type="binding site" evidence="5">
    <location>
        <position position="232"/>
    </location>
    <ligand>
        <name>S-adenosyl-L-methionine</name>
        <dbReference type="ChEBI" id="CHEBI:59789"/>
    </ligand>
</feature>
<feature type="binding site" evidence="5">
    <location>
        <position position="187"/>
    </location>
    <ligand>
        <name>S-adenosyl-L-methionine</name>
        <dbReference type="ChEBI" id="CHEBI:59789"/>
    </ligand>
</feature>
<dbReference type="PATRIC" id="fig|796943.3.peg.673"/>
<evidence type="ECO:0000256" key="2">
    <source>
        <dbReference type="ARBA" id="ARBA00022679"/>
    </source>
</evidence>
<comment type="caution">
    <text evidence="5">Lacks conserved residue(s) required for the propagation of feature annotation.</text>
</comment>
<evidence type="ECO:0000256" key="3">
    <source>
        <dbReference type="ARBA" id="ARBA00022691"/>
    </source>
</evidence>
<feature type="active site" description="Nucleophile" evidence="5">
    <location>
        <position position="285"/>
    </location>
</feature>
<feature type="binding site" evidence="5">
    <location>
        <begin position="161"/>
        <end position="167"/>
    </location>
    <ligand>
        <name>S-adenosyl-L-methionine</name>
        <dbReference type="ChEBI" id="CHEBI:59789"/>
    </ligand>
</feature>
<dbReference type="InterPro" id="IPR029063">
    <property type="entry name" value="SAM-dependent_MTases_sf"/>
</dbReference>
<feature type="domain" description="SAM-dependent MTase RsmB/NOP-type" evidence="6">
    <location>
        <begin position="69"/>
        <end position="372"/>
    </location>
</feature>
<keyword evidence="8" id="KW-1185">Reference proteome</keyword>
<comment type="caution">
    <text evidence="7">The sequence shown here is derived from an EMBL/GenBank/DDBJ whole genome shotgun (WGS) entry which is preliminary data.</text>
</comment>
<keyword evidence="1 5" id="KW-0489">Methyltransferase</keyword>
<dbReference type="Pfam" id="PF01189">
    <property type="entry name" value="Methyltr_RsmB-F"/>
    <property type="match status" value="1"/>
</dbReference>
<gene>
    <name evidence="7" type="ORF">HMPREF9625_00284</name>
</gene>
<dbReference type="EMBL" id="AFZC02000003">
    <property type="protein sequence ID" value="EHL12730.1"/>
    <property type="molecule type" value="Genomic_DNA"/>
</dbReference>
<dbReference type="HOGENOM" id="CLU_005316_6_1_9"/>
<dbReference type="GO" id="GO:0001510">
    <property type="term" value="P:RNA methylation"/>
    <property type="evidence" value="ECO:0007669"/>
    <property type="project" value="InterPro"/>
</dbReference>
<keyword evidence="3 5" id="KW-0949">S-adenosyl-L-methionine</keyword>
<evidence type="ECO:0000256" key="4">
    <source>
        <dbReference type="ARBA" id="ARBA00022884"/>
    </source>
</evidence>
<protein>
    <recommendedName>
        <fullName evidence="6">SAM-dependent MTase RsmB/NOP-type domain-containing protein</fullName>
    </recommendedName>
</protein>
<dbReference type="Gene3D" id="3.40.50.150">
    <property type="entry name" value="Vaccinia Virus protein VP39"/>
    <property type="match status" value="1"/>
</dbReference>
<dbReference type="PANTHER" id="PTHR22807:SF30">
    <property type="entry name" value="28S RRNA (CYTOSINE(4447)-C(5))-METHYLTRANSFERASE-RELATED"/>
    <property type="match status" value="1"/>
</dbReference>
<accession>G9WLS5</accession>
<evidence type="ECO:0000256" key="5">
    <source>
        <dbReference type="PROSITE-ProRule" id="PRU01023"/>
    </source>
</evidence>
<evidence type="ECO:0000259" key="6">
    <source>
        <dbReference type="PROSITE" id="PS51686"/>
    </source>
</evidence>
<evidence type="ECO:0000313" key="8">
    <source>
        <dbReference type="Proteomes" id="UP000018461"/>
    </source>
</evidence>
<dbReference type="GO" id="GO:0008173">
    <property type="term" value="F:RNA methyltransferase activity"/>
    <property type="evidence" value="ECO:0007669"/>
    <property type="project" value="InterPro"/>
</dbReference>
<organism evidence="7 8">
    <name type="scientific">Oribacterium parvum ACB1</name>
    <dbReference type="NCBI Taxonomy" id="796943"/>
    <lineage>
        <taxon>Bacteria</taxon>
        <taxon>Bacillati</taxon>
        <taxon>Bacillota</taxon>
        <taxon>Clostridia</taxon>
        <taxon>Lachnospirales</taxon>
        <taxon>Lachnospiraceae</taxon>
        <taxon>Oribacterium</taxon>
    </lineage>
</organism>
<evidence type="ECO:0000313" key="7">
    <source>
        <dbReference type="EMBL" id="EHL12730.1"/>
    </source>
</evidence>
<comment type="similarity">
    <text evidence="5">Belongs to the class I-like SAM-binding methyltransferase superfamily. RsmB/NOP family.</text>
</comment>
<dbReference type="GO" id="GO:0003723">
    <property type="term" value="F:RNA binding"/>
    <property type="evidence" value="ECO:0007669"/>
    <property type="project" value="UniProtKB-UniRule"/>
</dbReference>
<dbReference type="InterPro" id="IPR001678">
    <property type="entry name" value="MeTrfase_RsmB-F_NOP2_dom"/>
</dbReference>
<dbReference type="InterPro" id="IPR049560">
    <property type="entry name" value="MeTrfase_RsmB-F_NOP2_cat"/>
</dbReference>
<dbReference type="AlphaFoldDB" id="G9WLS5"/>
<dbReference type="PRINTS" id="PR02008">
    <property type="entry name" value="RCMTFAMILY"/>
</dbReference>
<dbReference type="Gene3D" id="2.30.130.60">
    <property type="match status" value="1"/>
</dbReference>
<evidence type="ECO:0000256" key="1">
    <source>
        <dbReference type="ARBA" id="ARBA00022603"/>
    </source>
</evidence>
<dbReference type="InterPro" id="IPR023267">
    <property type="entry name" value="RCMT"/>
</dbReference>
<dbReference type="Pfam" id="PF13636">
    <property type="entry name" value="Methyltranf_PUA"/>
    <property type="match status" value="1"/>
</dbReference>
<dbReference type="InterPro" id="IPR027391">
    <property type="entry name" value="Nol1_Nop2_Fmu_2"/>
</dbReference>
<proteinExistence type="inferred from homology"/>
<name>G9WLS5_9FIRM</name>
<keyword evidence="2 5" id="KW-0808">Transferase</keyword>
<sequence length="491" mass="57265">MHLPEVFLERMRKLFSDEEEWKQFLQSFSEEPKRGIRVNTQKLREAKKHGFSFSDWKKDWNLIPLFSFNYSDCEEEKGERGLVEDIQNNVPEDLQENSSEILEKTEVREFLVDESYLASQGITIGRDPYHEAGLYYIQDPSAMEVVPHMEIRPFDRCLDLCAAPGGKSMQIADRLDSKRGGFLLSNEYVGERARILSKNAERMGYANLSVVNESPAHLAALYPGFFSRILVDAPCSGEGMFRKSKEAVEDWSEELVEKCALRQKEILREAFTMLREGGILAYSTCTFERTENEDIREWIERENPDYRLLMEKRLYFHNSSGEGQYFAVFKKSGEEPAEEERELSYTVFQKNKMIFCYASQLRPFSELKLFRQGISIYEEGKKEWEYSHGLSHAVDLKDIFSIVEQRRPKTKYSLLYSLFLKRTDRRVEDYLLGNEIGVEEKEIEGIGELIEGKEHKAGISILYCDGLPLGFGYLRNGRLRNFYPKGLRYKK</sequence>
<reference evidence="7" key="2">
    <citation type="submission" date="2013-03" db="EMBL/GenBank/DDBJ databases">
        <title>The Genome Sequence of Oribacterium sp. ACB1.</title>
        <authorList>
            <consortium name="The Broad Institute Genomics Platform"/>
            <consortium name="The Broad Institute Genome Sequencing Center for Infectious Disease"/>
            <person name="Earl A."/>
            <person name="Ward D."/>
            <person name="Feldgarden M."/>
            <person name="Gevers D."/>
            <person name="Sizova M."/>
            <person name="Hazen A."/>
            <person name="Epstein S."/>
            <person name="Walker B."/>
            <person name="Young S."/>
            <person name="Zeng Q."/>
            <person name="Gargeya S."/>
            <person name="Fitzgerald M."/>
            <person name="Haas B."/>
            <person name="Abouelleil A."/>
            <person name="Allen A.W."/>
            <person name="Alvarado L."/>
            <person name="Arachchi H.M."/>
            <person name="Berlin A.M."/>
            <person name="Chapman S.B."/>
            <person name="Gainer-Dewar J."/>
            <person name="Goldberg J."/>
            <person name="Griggs A."/>
            <person name="Gujja S."/>
            <person name="Hansen M."/>
            <person name="Howarth C."/>
            <person name="Imamovic A."/>
            <person name="Ireland A."/>
            <person name="Larimer J."/>
            <person name="McCowan C."/>
            <person name="Murphy C."/>
            <person name="Pearson M."/>
            <person name="Poon T.W."/>
            <person name="Priest M."/>
            <person name="Roberts A."/>
            <person name="Saif S."/>
            <person name="Shea T."/>
            <person name="Sisk P."/>
            <person name="Sykes S."/>
            <person name="Wortman J."/>
            <person name="Nusbaum C."/>
            <person name="Birren B."/>
        </authorList>
    </citation>
    <scope>NUCLEOTIDE SEQUENCE [LARGE SCALE GENOMIC DNA]</scope>
    <source>
        <strain evidence="7">ACB1</strain>
    </source>
</reference>
<dbReference type="RefSeq" id="WP_009534153.1">
    <property type="nucleotide sequence ID" value="NZ_KE148312.1"/>
</dbReference>
<dbReference type="Gene3D" id="3.30.70.1170">
    <property type="entry name" value="Sun protein, domain 3"/>
    <property type="match status" value="1"/>
</dbReference>
<keyword evidence="4 5" id="KW-0694">RNA-binding</keyword>
<dbReference type="STRING" id="796943.HMPREF9625_00284"/>
<dbReference type="SUPFAM" id="SSF53335">
    <property type="entry name" value="S-adenosyl-L-methionine-dependent methyltransferases"/>
    <property type="match status" value="1"/>
</dbReference>
<dbReference type="PROSITE" id="PS51686">
    <property type="entry name" value="SAM_MT_RSMB_NOP"/>
    <property type="match status" value="1"/>
</dbReference>
<dbReference type="Proteomes" id="UP000018461">
    <property type="component" value="Unassembled WGS sequence"/>
</dbReference>
<reference evidence="7" key="1">
    <citation type="submission" date="2011-08" db="EMBL/GenBank/DDBJ databases">
        <authorList>
            <consortium name="The Broad Institute Genome Sequencing Platform"/>
            <person name="Earl A."/>
            <person name="Ward D."/>
            <person name="Feldgarden M."/>
            <person name="Gevers D."/>
            <person name="Sizova M."/>
            <person name="Hazen A."/>
            <person name="Epstein S."/>
            <person name="Young S.K."/>
            <person name="Zeng Q."/>
            <person name="Gargeya S."/>
            <person name="Fitzgerald M."/>
            <person name="Haas B."/>
            <person name="Abouelleil A."/>
            <person name="Alvarado L."/>
            <person name="Arachchi H.M."/>
            <person name="Berlin A."/>
            <person name="Brown A."/>
            <person name="Chapman S.B."/>
            <person name="Chen Z."/>
            <person name="Dunbar C."/>
            <person name="Freedman E."/>
            <person name="Gearin G."/>
            <person name="Gellesch M."/>
            <person name="Goldberg J."/>
            <person name="Griggs A."/>
            <person name="Gujja S."/>
            <person name="Heiman D."/>
            <person name="Howarth C."/>
            <person name="Larson L."/>
            <person name="Lui A."/>
            <person name="MacDonald P.J.P."/>
            <person name="Montmayeur A."/>
            <person name="Murphy C."/>
            <person name="Neiman D."/>
            <person name="Pearson M."/>
            <person name="Priest M."/>
            <person name="Roberts A."/>
            <person name="Saif S."/>
            <person name="Shea T."/>
            <person name="Shenoy N."/>
            <person name="Sisk P."/>
            <person name="Stolte C."/>
            <person name="Sykes S."/>
            <person name="Wortman J."/>
            <person name="Nusbaum C."/>
            <person name="Birren B."/>
        </authorList>
    </citation>
    <scope>NUCLEOTIDE SEQUENCE</scope>
    <source>
        <strain evidence="7">ACB1</strain>
    </source>
</reference>
<dbReference type="PANTHER" id="PTHR22807">
    <property type="entry name" value="NOP2 YEAST -RELATED NOL1/NOP2/FMU SUN DOMAIN-CONTAINING"/>
    <property type="match status" value="1"/>
</dbReference>